<accession>A0ABN9RDD5</accession>
<protein>
    <submittedName>
        <fullName evidence="1">Uncharacterized protein</fullName>
    </submittedName>
</protein>
<dbReference type="InterPro" id="IPR050587">
    <property type="entry name" value="GNT1/Glycosyltrans_8"/>
</dbReference>
<dbReference type="PANTHER" id="PTHR11183">
    <property type="entry name" value="GLYCOGENIN SUBFAMILY MEMBER"/>
    <property type="match status" value="1"/>
</dbReference>
<reference evidence="1" key="1">
    <citation type="submission" date="2023-10" db="EMBL/GenBank/DDBJ databases">
        <authorList>
            <person name="Chen Y."/>
            <person name="Shah S."/>
            <person name="Dougan E. K."/>
            <person name="Thang M."/>
            <person name="Chan C."/>
        </authorList>
    </citation>
    <scope>NUCLEOTIDE SEQUENCE [LARGE SCALE GENOMIC DNA]</scope>
</reference>
<dbReference type="SUPFAM" id="SSF53448">
    <property type="entry name" value="Nucleotide-diphospho-sugar transferases"/>
    <property type="match status" value="1"/>
</dbReference>
<evidence type="ECO:0000313" key="1">
    <source>
        <dbReference type="EMBL" id="CAK0817010.1"/>
    </source>
</evidence>
<name>A0ABN9RDD5_9DINO</name>
<proteinExistence type="predicted"/>
<dbReference type="Gene3D" id="3.90.550.10">
    <property type="entry name" value="Spore Coat Polysaccharide Biosynthesis Protein SpsA, Chain A"/>
    <property type="match status" value="1"/>
</dbReference>
<evidence type="ECO:0000313" key="2">
    <source>
        <dbReference type="Proteomes" id="UP001189429"/>
    </source>
</evidence>
<dbReference type="Proteomes" id="UP001189429">
    <property type="component" value="Unassembled WGS sequence"/>
</dbReference>
<gene>
    <name evidence="1" type="ORF">PCOR1329_LOCUS19739</name>
</gene>
<comment type="caution">
    <text evidence="1">The sequence shown here is derived from an EMBL/GenBank/DDBJ whole genome shotgun (WGS) entry which is preliminary data.</text>
</comment>
<dbReference type="EMBL" id="CAUYUJ010006335">
    <property type="protein sequence ID" value="CAK0817010.1"/>
    <property type="molecule type" value="Genomic_DNA"/>
</dbReference>
<organism evidence="1 2">
    <name type="scientific">Prorocentrum cordatum</name>
    <dbReference type="NCBI Taxonomy" id="2364126"/>
    <lineage>
        <taxon>Eukaryota</taxon>
        <taxon>Sar</taxon>
        <taxon>Alveolata</taxon>
        <taxon>Dinophyceae</taxon>
        <taxon>Prorocentrales</taxon>
        <taxon>Prorocentraceae</taxon>
        <taxon>Prorocentrum</taxon>
    </lineage>
</organism>
<keyword evidence="2" id="KW-1185">Reference proteome</keyword>
<dbReference type="InterPro" id="IPR029044">
    <property type="entry name" value="Nucleotide-diphossugar_trans"/>
</dbReference>
<sequence>MESLDGLFAAAGGDELAAVPDSQPHQSGDMVVQAGLMVVEPSPQRFADLWDVCCGARRPDSLDSWKQHEQGFLTLYFDGDRGVNACGPGEPRPQWRLLPAKYNFNVRYHLRPLYTGITPASAALVHFACCKPWDPKQRHYAPPAYVELFLAFVRALGLPWTPGLCAMDELREQEQQRKMQQIMLERQGEP</sequence>